<evidence type="ECO:0000256" key="3">
    <source>
        <dbReference type="ARBA" id="ARBA00022555"/>
    </source>
</evidence>
<dbReference type="InterPro" id="IPR018164">
    <property type="entry name" value="Ala-tRNA-synth_IIc_N"/>
</dbReference>
<dbReference type="GO" id="GO:0006419">
    <property type="term" value="P:alanyl-tRNA aminoacylation"/>
    <property type="evidence" value="ECO:0007669"/>
    <property type="project" value="UniProtKB-UniRule"/>
</dbReference>
<dbReference type="FunFam" id="3.30.930.10:FF:000004">
    <property type="entry name" value="Alanine--tRNA ligase"/>
    <property type="match status" value="1"/>
</dbReference>
<dbReference type="AlphaFoldDB" id="A0A328APJ8"/>
<feature type="binding site" evidence="12">
    <location>
        <position position="673"/>
    </location>
    <ligand>
        <name>Zn(2+)</name>
        <dbReference type="ChEBI" id="CHEBI:29105"/>
    </ligand>
</feature>
<evidence type="ECO:0000256" key="13">
    <source>
        <dbReference type="SAM" id="Coils"/>
    </source>
</evidence>
<dbReference type="GO" id="GO:0045892">
    <property type="term" value="P:negative regulation of DNA-templated transcription"/>
    <property type="evidence" value="ECO:0007669"/>
    <property type="project" value="TreeGrafter"/>
</dbReference>
<dbReference type="GO" id="GO:0000049">
    <property type="term" value="F:tRNA binding"/>
    <property type="evidence" value="ECO:0007669"/>
    <property type="project" value="UniProtKB-KW"/>
</dbReference>
<dbReference type="Gene3D" id="3.30.54.20">
    <property type="match status" value="1"/>
</dbReference>
<dbReference type="SMART" id="SM00863">
    <property type="entry name" value="tRNA_SAD"/>
    <property type="match status" value="1"/>
</dbReference>
<evidence type="ECO:0000256" key="4">
    <source>
        <dbReference type="ARBA" id="ARBA00022598"/>
    </source>
</evidence>
<keyword evidence="4 12" id="KW-0436">Ligase</keyword>
<feature type="binding site" evidence="12">
    <location>
        <position position="568"/>
    </location>
    <ligand>
        <name>Zn(2+)</name>
        <dbReference type="ChEBI" id="CHEBI:29105"/>
    </ligand>
</feature>
<evidence type="ECO:0000256" key="6">
    <source>
        <dbReference type="ARBA" id="ARBA00022741"/>
    </source>
</evidence>
<dbReference type="Pfam" id="PF07973">
    <property type="entry name" value="tRNA_SAD"/>
    <property type="match status" value="1"/>
</dbReference>
<name>A0A328APJ8_9CAUL</name>
<evidence type="ECO:0000259" key="14">
    <source>
        <dbReference type="PROSITE" id="PS50860"/>
    </source>
</evidence>
<dbReference type="PRINTS" id="PR00980">
    <property type="entry name" value="TRNASYNTHALA"/>
</dbReference>
<keyword evidence="12" id="KW-0963">Cytoplasm</keyword>
<dbReference type="InterPro" id="IPR012947">
    <property type="entry name" value="tRNA_SAD"/>
</dbReference>
<dbReference type="GO" id="GO:0005524">
    <property type="term" value="F:ATP binding"/>
    <property type="evidence" value="ECO:0007669"/>
    <property type="project" value="UniProtKB-UniRule"/>
</dbReference>
<dbReference type="Gene3D" id="3.30.980.10">
    <property type="entry name" value="Threonyl-trna Synthetase, Chain A, domain 2"/>
    <property type="match status" value="1"/>
</dbReference>
<keyword evidence="10 12" id="KW-0648">Protein biosynthesis</keyword>
<comment type="catalytic activity">
    <reaction evidence="12">
        <text>tRNA(Ala) + L-alanine + ATP = L-alanyl-tRNA(Ala) + AMP + diphosphate</text>
        <dbReference type="Rhea" id="RHEA:12540"/>
        <dbReference type="Rhea" id="RHEA-COMP:9657"/>
        <dbReference type="Rhea" id="RHEA-COMP:9923"/>
        <dbReference type="ChEBI" id="CHEBI:30616"/>
        <dbReference type="ChEBI" id="CHEBI:33019"/>
        <dbReference type="ChEBI" id="CHEBI:57972"/>
        <dbReference type="ChEBI" id="CHEBI:78442"/>
        <dbReference type="ChEBI" id="CHEBI:78497"/>
        <dbReference type="ChEBI" id="CHEBI:456215"/>
        <dbReference type="EC" id="6.1.1.7"/>
    </reaction>
</comment>
<evidence type="ECO:0000256" key="12">
    <source>
        <dbReference type="HAMAP-Rule" id="MF_00036"/>
    </source>
</evidence>
<dbReference type="InterPro" id="IPR045864">
    <property type="entry name" value="aa-tRNA-synth_II/BPL/LPL"/>
</dbReference>
<comment type="cofactor">
    <cofactor evidence="12">
        <name>Zn(2+)</name>
        <dbReference type="ChEBI" id="CHEBI:29105"/>
    </cofactor>
    <text evidence="12">Binds 1 zinc ion per subunit.</text>
</comment>
<comment type="domain">
    <text evidence="12">Consists of three domains; the N-terminal catalytic domain, the editing domain and the C-terminal C-Ala domain. The editing domain removes incorrectly charged amino acids, while the C-Ala domain, along with tRNA(Ala), serves as a bridge to cooperatively bring together the editing and aminoacylation centers thus stimulating deacylation of misacylated tRNAs.</text>
</comment>
<comment type="caution">
    <text evidence="15">The sequence shown here is derived from an EMBL/GenBank/DDBJ whole genome shotgun (WGS) entry which is preliminary data.</text>
</comment>
<dbReference type="Pfam" id="PF01411">
    <property type="entry name" value="tRNA-synt_2c"/>
    <property type="match status" value="1"/>
</dbReference>
<dbReference type="CDD" id="cd00673">
    <property type="entry name" value="AlaRS_core"/>
    <property type="match status" value="1"/>
</dbReference>
<reference evidence="16" key="1">
    <citation type="submission" date="2018-05" db="EMBL/GenBank/DDBJ databases">
        <authorList>
            <person name="Li X."/>
        </authorList>
    </citation>
    <scope>NUCLEOTIDE SEQUENCE [LARGE SCALE GENOMIC DNA]</scope>
    <source>
        <strain evidence="16">YIM 73061</strain>
    </source>
</reference>
<keyword evidence="11 12" id="KW-0030">Aminoacyl-tRNA synthetase</keyword>
<dbReference type="HAMAP" id="MF_00036_B">
    <property type="entry name" value="Ala_tRNA_synth_B"/>
    <property type="match status" value="1"/>
</dbReference>
<dbReference type="SUPFAM" id="SSF101353">
    <property type="entry name" value="Putative anticodon-binding domain of alanyl-tRNA synthetase (AlaRS)"/>
    <property type="match status" value="1"/>
</dbReference>
<dbReference type="EC" id="6.1.1.7" evidence="12"/>
<dbReference type="GO" id="GO:0008270">
    <property type="term" value="F:zinc ion binding"/>
    <property type="evidence" value="ECO:0007669"/>
    <property type="project" value="UniProtKB-UniRule"/>
</dbReference>
<keyword evidence="13" id="KW-0175">Coiled coil</keyword>
<comment type="similarity">
    <text evidence="2 12">Belongs to the class-II aminoacyl-tRNA synthetase family.</text>
</comment>
<protein>
    <recommendedName>
        <fullName evidence="12">Alanine--tRNA ligase</fullName>
        <ecNumber evidence="12">6.1.1.7</ecNumber>
    </recommendedName>
    <alternativeName>
        <fullName evidence="12">Alanyl-tRNA synthetase</fullName>
        <shortName evidence="12">AlaRS</shortName>
    </alternativeName>
</protein>
<dbReference type="FunFam" id="3.10.310.40:FF:000001">
    <property type="entry name" value="Alanine--tRNA ligase"/>
    <property type="match status" value="1"/>
</dbReference>
<keyword evidence="16" id="KW-1185">Reference proteome</keyword>
<keyword evidence="5 12" id="KW-0479">Metal-binding</keyword>
<evidence type="ECO:0000256" key="5">
    <source>
        <dbReference type="ARBA" id="ARBA00022723"/>
    </source>
</evidence>
<evidence type="ECO:0000256" key="1">
    <source>
        <dbReference type="ARBA" id="ARBA00004496"/>
    </source>
</evidence>
<dbReference type="FunFam" id="3.30.980.10:FF:000004">
    <property type="entry name" value="Alanine--tRNA ligase, cytoplasmic"/>
    <property type="match status" value="1"/>
</dbReference>
<dbReference type="PANTHER" id="PTHR11777">
    <property type="entry name" value="ALANYL-TRNA SYNTHETASE"/>
    <property type="match status" value="1"/>
</dbReference>
<evidence type="ECO:0000256" key="9">
    <source>
        <dbReference type="ARBA" id="ARBA00022884"/>
    </source>
</evidence>
<dbReference type="InterPro" id="IPR050058">
    <property type="entry name" value="Ala-tRNA_ligase"/>
</dbReference>
<dbReference type="InterPro" id="IPR018165">
    <property type="entry name" value="Ala-tRNA-synth_IIc_core"/>
</dbReference>
<comment type="function">
    <text evidence="12">Catalyzes the attachment of alanine to tRNA(Ala) in a two-step reaction: alanine is first activated by ATP to form Ala-AMP and then transferred to the acceptor end of tRNA(Ala). Also edits incorrectly charged Ser-tRNA(Ala) and Gly-tRNA(Ala) via its editing domain.</text>
</comment>
<evidence type="ECO:0000256" key="7">
    <source>
        <dbReference type="ARBA" id="ARBA00022833"/>
    </source>
</evidence>
<dbReference type="SUPFAM" id="SSF50447">
    <property type="entry name" value="Translation proteins"/>
    <property type="match status" value="1"/>
</dbReference>
<keyword evidence="9 12" id="KW-0694">RNA-binding</keyword>
<dbReference type="RefSeq" id="WP_111512868.1">
    <property type="nucleotide sequence ID" value="NZ_QFYR01000001.1"/>
</dbReference>
<evidence type="ECO:0000313" key="15">
    <source>
        <dbReference type="EMBL" id="RAK56517.1"/>
    </source>
</evidence>
<dbReference type="NCBIfam" id="TIGR00344">
    <property type="entry name" value="alaS"/>
    <property type="match status" value="1"/>
</dbReference>
<dbReference type="InterPro" id="IPR023033">
    <property type="entry name" value="Ala_tRNA_ligase_euk/bac"/>
</dbReference>
<dbReference type="FunFam" id="2.40.30.130:FF:000001">
    <property type="entry name" value="Alanine--tRNA ligase"/>
    <property type="match status" value="1"/>
</dbReference>
<keyword evidence="7 12" id="KW-0862">Zinc</keyword>
<dbReference type="Pfam" id="PF02272">
    <property type="entry name" value="DHHA1"/>
    <property type="match status" value="1"/>
</dbReference>
<evidence type="ECO:0000256" key="2">
    <source>
        <dbReference type="ARBA" id="ARBA00008226"/>
    </source>
</evidence>
<feature type="coiled-coil region" evidence="13">
    <location>
        <begin position="732"/>
        <end position="759"/>
    </location>
</feature>
<evidence type="ECO:0000256" key="10">
    <source>
        <dbReference type="ARBA" id="ARBA00022917"/>
    </source>
</evidence>
<accession>A0A328APJ8</accession>
<feature type="domain" description="Alanyl-transfer RNA synthetases family profile" evidence="14">
    <location>
        <begin position="2"/>
        <end position="716"/>
    </location>
</feature>
<dbReference type="Proteomes" id="UP000249725">
    <property type="component" value="Unassembled WGS sequence"/>
</dbReference>
<evidence type="ECO:0000313" key="16">
    <source>
        <dbReference type="Proteomes" id="UP000249725"/>
    </source>
</evidence>
<keyword evidence="3 12" id="KW-0820">tRNA-binding</keyword>
<dbReference type="Gene3D" id="3.30.930.10">
    <property type="entry name" value="Bira Bifunctional Protein, Domain 2"/>
    <property type="match status" value="1"/>
</dbReference>
<evidence type="ECO:0000256" key="11">
    <source>
        <dbReference type="ARBA" id="ARBA00023146"/>
    </source>
</evidence>
<dbReference type="InterPro" id="IPR009000">
    <property type="entry name" value="Transl_B-barrel_sf"/>
</dbReference>
<dbReference type="Gene3D" id="6.10.250.550">
    <property type="match status" value="1"/>
</dbReference>
<dbReference type="OrthoDB" id="9803884at2"/>
<dbReference type="InterPro" id="IPR018163">
    <property type="entry name" value="Thr/Ala-tRNA-synth_IIc_edit"/>
</dbReference>
<comment type="subcellular location">
    <subcellularLocation>
        <location evidence="1 12">Cytoplasm</location>
    </subcellularLocation>
</comment>
<feature type="binding site" evidence="12">
    <location>
        <position position="677"/>
    </location>
    <ligand>
        <name>Zn(2+)</name>
        <dbReference type="ChEBI" id="CHEBI:29105"/>
    </ligand>
</feature>
<organism evidence="15 16">
    <name type="scientific">Phenylobacterium deserti</name>
    <dbReference type="NCBI Taxonomy" id="1914756"/>
    <lineage>
        <taxon>Bacteria</taxon>
        <taxon>Pseudomonadati</taxon>
        <taxon>Pseudomonadota</taxon>
        <taxon>Alphaproteobacteria</taxon>
        <taxon>Caulobacterales</taxon>
        <taxon>Caulobacteraceae</taxon>
        <taxon>Phenylobacterium</taxon>
    </lineage>
</organism>
<dbReference type="SUPFAM" id="SSF55681">
    <property type="entry name" value="Class II aaRS and biotin synthetases"/>
    <property type="match status" value="1"/>
</dbReference>
<dbReference type="InterPro" id="IPR018162">
    <property type="entry name" value="Ala-tRNA-ligase_IIc_anticod-bd"/>
</dbReference>
<dbReference type="Gene3D" id="2.40.30.130">
    <property type="match status" value="1"/>
</dbReference>
<dbReference type="SUPFAM" id="SSF55186">
    <property type="entry name" value="ThrRS/AlaRS common domain"/>
    <property type="match status" value="1"/>
</dbReference>
<dbReference type="EMBL" id="QFYR01000001">
    <property type="protein sequence ID" value="RAK56517.1"/>
    <property type="molecule type" value="Genomic_DNA"/>
</dbReference>
<proteinExistence type="inferred from homology"/>
<dbReference type="GO" id="GO:0002161">
    <property type="term" value="F:aminoacyl-tRNA deacylase activity"/>
    <property type="evidence" value="ECO:0007669"/>
    <property type="project" value="TreeGrafter"/>
</dbReference>
<sequence>MASLNEIRSHFLDYFRRGDHAVVPSAPLVPQNDPTLLFVNAGMVPFKNYFTGAETAPFPRATSSQKCVRAGGKHNDLDNVGYTARHHTFFEMLGNFSFGDYFKAGAIEAAWGLIGKEFGLAKDRLLVTVYHTDDEAAELWKKIAGFSDDRIIRIATSDNFWSMGDTGPCGPCSEIFFDHGDHIPGGPPGSPDEDGDRFVEIWNLVFMQYEQFANGERTSLPKPSIDTGAGLERVAAVLQGVHDNYDVDLFKTLIAASVEATGVKAEGQAQPSHRVIADHLRSSSFLIADGVTPSNEGRGYVLRRIMRRAMRHAHLLGASEPLMHRLAPTLVEQMGEAYPELKRAEPAIIDTLRQEEERFRRTLGRGMTLLDEATAGLVEGDVLPGETAFKLYDTYGFPLDLTQDAVRARGLTVDTDGFDKAMERQREQARENWVGSGQVSAAGEWFAIRDRLGPTDFIGYDTVETTAELLTLVVDGQEVDQGHSGQRVQALFDRTPFYAESGGQAGDQGEVEWDGGKGRIHDTSKQAGDLHVHDLEIVAGTLSAGARVRLAVDADRRATTRSNHSATHLLHAALRNVLGRHVTQKGQMVDGERIRFDFSHGQPVTPEEIDRIEAEVNAVVRQNLPAETKMMAAQEAIQAGAMALFGEKYGDTVRVLTLGKALAGEGDYSVELCGGTHVARTGDIALFKIVSESGVAAGVRRIEALTGEAARRWLLEQAAVAKTLAEQFKVPVAEVGARVEALEAQRRKLEKELADAKRQLAMGGGGAASGPEDIGGVQVIARVMEGVGGKDLRPIAEEFKKQLPSGVIALIGVAEGKGAVTVALTGEAAGRFNAAELAKAAVIAMGGQGAGGRPDFAQGGAPDGSKAADGLAAVKAALAG</sequence>
<keyword evidence="8 12" id="KW-0067">ATP-binding</keyword>
<dbReference type="InterPro" id="IPR002318">
    <property type="entry name" value="Ala-tRNA-lgiase_IIc"/>
</dbReference>
<dbReference type="GO" id="GO:0004813">
    <property type="term" value="F:alanine-tRNA ligase activity"/>
    <property type="evidence" value="ECO:0007669"/>
    <property type="project" value="UniProtKB-UniRule"/>
</dbReference>
<dbReference type="PANTHER" id="PTHR11777:SF9">
    <property type="entry name" value="ALANINE--TRNA LIGASE, CYTOPLASMIC"/>
    <property type="match status" value="1"/>
</dbReference>
<dbReference type="GO" id="GO:0005829">
    <property type="term" value="C:cytosol"/>
    <property type="evidence" value="ECO:0007669"/>
    <property type="project" value="TreeGrafter"/>
</dbReference>
<keyword evidence="6 12" id="KW-0547">Nucleotide-binding</keyword>
<evidence type="ECO:0000256" key="8">
    <source>
        <dbReference type="ARBA" id="ARBA00022840"/>
    </source>
</evidence>
<feature type="binding site" evidence="12">
    <location>
        <position position="564"/>
    </location>
    <ligand>
        <name>Zn(2+)</name>
        <dbReference type="ChEBI" id="CHEBI:29105"/>
    </ligand>
</feature>
<dbReference type="InterPro" id="IPR003156">
    <property type="entry name" value="DHHA1_dom"/>
</dbReference>
<gene>
    <name evidence="12" type="primary">alaS</name>
    <name evidence="15" type="ORF">DJ018_00595</name>
</gene>
<dbReference type="PROSITE" id="PS50860">
    <property type="entry name" value="AA_TRNA_LIGASE_II_ALA"/>
    <property type="match status" value="1"/>
</dbReference>
<dbReference type="Gene3D" id="3.10.310.40">
    <property type="match status" value="1"/>
</dbReference>
<dbReference type="FunFam" id="3.30.54.20:FF:000001">
    <property type="entry name" value="Alanine--tRNA ligase"/>
    <property type="match status" value="1"/>
</dbReference>